<feature type="transmembrane region" description="Helical" evidence="20">
    <location>
        <begin position="1141"/>
        <end position="1160"/>
    </location>
</feature>
<dbReference type="GO" id="GO:0020037">
    <property type="term" value="F:heme binding"/>
    <property type="evidence" value="ECO:0007669"/>
    <property type="project" value="InterPro"/>
</dbReference>
<dbReference type="InterPro" id="IPR013112">
    <property type="entry name" value="FAD-bd_8"/>
</dbReference>
<dbReference type="GO" id="GO:0042742">
    <property type="term" value="P:defense response to bacterium"/>
    <property type="evidence" value="ECO:0007669"/>
    <property type="project" value="UniProtKB-ARBA"/>
</dbReference>
<dbReference type="PANTHER" id="PTHR11475:SF144">
    <property type="entry name" value="NAD(P)H OXIDASE (H2O2-FORMING)"/>
    <property type="match status" value="1"/>
</dbReference>
<dbReference type="GO" id="GO:0016020">
    <property type="term" value="C:membrane"/>
    <property type="evidence" value="ECO:0007669"/>
    <property type="project" value="UniProtKB-SubCell"/>
</dbReference>
<dbReference type="PANTHER" id="PTHR11475">
    <property type="entry name" value="OXIDASE/PEROXIDASE"/>
    <property type="match status" value="1"/>
</dbReference>
<evidence type="ECO:0000256" key="18">
    <source>
        <dbReference type="PIRSR" id="PIRSR619791-2"/>
    </source>
</evidence>
<dbReference type="FunFam" id="2.40.30.10:FF:000195">
    <property type="entry name" value="DUal OXidase"/>
    <property type="match status" value="1"/>
</dbReference>
<comment type="catalytic activity">
    <reaction evidence="16">
        <text>NADH + O2 + H(+) = H2O2 + NAD(+)</text>
        <dbReference type="Rhea" id="RHEA:11264"/>
        <dbReference type="ChEBI" id="CHEBI:15378"/>
        <dbReference type="ChEBI" id="CHEBI:15379"/>
        <dbReference type="ChEBI" id="CHEBI:16240"/>
        <dbReference type="ChEBI" id="CHEBI:57540"/>
        <dbReference type="ChEBI" id="CHEBI:57945"/>
        <dbReference type="EC" id="1.6.3.1"/>
    </reaction>
</comment>
<evidence type="ECO:0000256" key="4">
    <source>
        <dbReference type="ARBA" id="ARBA00022559"/>
    </source>
</evidence>
<dbReference type="InterPro" id="IPR013130">
    <property type="entry name" value="Fe3_Rdtase_TM_dom"/>
</dbReference>
<comment type="caution">
    <text evidence="23">The sequence shown here is derived from an EMBL/GenBank/DDBJ whole genome shotgun (WGS) entry which is preliminary data.</text>
</comment>
<dbReference type="SUPFAM" id="SSF63380">
    <property type="entry name" value="Riboflavin synthase domain-like"/>
    <property type="match status" value="1"/>
</dbReference>
<keyword evidence="8" id="KW-0274">FAD</keyword>
<keyword evidence="18" id="KW-0479">Metal-binding</keyword>
<dbReference type="GO" id="GO:0004601">
    <property type="term" value="F:peroxidase activity"/>
    <property type="evidence" value="ECO:0007669"/>
    <property type="project" value="UniProtKB-KW"/>
</dbReference>
<dbReference type="InterPro" id="IPR034821">
    <property type="entry name" value="DUOX_peroxidase"/>
</dbReference>
<evidence type="ECO:0000313" key="23">
    <source>
        <dbReference type="EMBL" id="KAI1717327.1"/>
    </source>
</evidence>
<feature type="transmembrane region" description="Helical" evidence="20">
    <location>
        <begin position="717"/>
        <end position="741"/>
    </location>
</feature>
<evidence type="ECO:0000256" key="8">
    <source>
        <dbReference type="ARBA" id="ARBA00022827"/>
    </source>
</evidence>
<keyword evidence="18" id="KW-0408">Iron</keyword>
<dbReference type="CDD" id="cd09820">
    <property type="entry name" value="dual_peroxidase_like"/>
    <property type="match status" value="1"/>
</dbReference>
<feature type="compositionally biased region" description="Polar residues" evidence="19">
    <location>
        <begin position="19"/>
        <end position="35"/>
    </location>
</feature>
<keyword evidence="4 23" id="KW-0575">Peroxidase</keyword>
<feature type="transmembrane region" description="Helical" evidence="20">
    <location>
        <begin position="1314"/>
        <end position="1331"/>
    </location>
</feature>
<evidence type="ECO:0000256" key="19">
    <source>
        <dbReference type="SAM" id="MobiDB-lite"/>
    </source>
</evidence>
<proteinExistence type="inferred from homology"/>
<dbReference type="GO" id="GO:0042303">
    <property type="term" value="P:molting cycle"/>
    <property type="evidence" value="ECO:0007669"/>
    <property type="project" value="UniProtKB-ARBA"/>
</dbReference>
<keyword evidence="10" id="KW-0521">NADP</keyword>
<keyword evidence="7" id="KW-0677">Repeat</keyword>
<keyword evidence="11 20" id="KW-1133">Transmembrane helix</keyword>
<feature type="transmembrane region" description="Helical" evidence="20">
    <location>
        <begin position="1180"/>
        <end position="1201"/>
    </location>
</feature>
<dbReference type="EMBL" id="JAKKPZ010000009">
    <property type="protein sequence ID" value="KAI1717327.1"/>
    <property type="molecule type" value="Genomic_DNA"/>
</dbReference>
<evidence type="ECO:0000256" key="1">
    <source>
        <dbReference type="ARBA" id="ARBA00004141"/>
    </source>
</evidence>
<gene>
    <name evidence="23" type="ORF">DdX_07069</name>
</gene>
<accession>A0AAD4N6Q3</accession>
<evidence type="ECO:0000256" key="6">
    <source>
        <dbReference type="ARBA" id="ARBA00022692"/>
    </source>
</evidence>
<feature type="binding site" description="axial binding residue" evidence="18">
    <location>
        <position position="458"/>
    </location>
    <ligand>
        <name>heme b</name>
        <dbReference type="ChEBI" id="CHEBI:60344"/>
    </ligand>
    <ligandPart>
        <name>Fe</name>
        <dbReference type="ChEBI" id="CHEBI:18248"/>
    </ligandPart>
</feature>
<evidence type="ECO:0000256" key="12">
    <source>
        <dbReference type="ARBA" id="ARBA00023002"/>
    </source>
</evidence>
<dbReference type="Pfam" id="PF01794">
    <property type="entry name" value="Ferric_reduct"/>
    <property type="match status" value="1"/>
</dbReference>
<dbReference type="GO" id="GO:0005509">
    <property type="term" value="F:calcium ion binding"/>
    <property type="evidence" value="ECO:0007669"/>
    <property type="project" value="InterPro"/>
</dbReference>
<dbReference type="GO" id="GO:0006979">
    <property type="term" value="P:response to oxidative stress"/>
    <property type="evidence" value="ECO:0007669"/>
    <property type="project" value="InterPro"/>
</dbReference>
<dbReference type="InterPro" id="IPR017927">
    <property type="entry name" value="FAD-bd_FR_type"/>
</dbReference>
<keyword evidence="12" id="KW-0560">Oxidoreductase</keyword>
<keyword evidence="18" id="KW-0349">Heme</keyword>
<dbReference type="InterPro" id="IPR010255">
    <property type="entry name" value="Haem_peroxidase_sf"/>
</dbReference>
<keyword evidence="5" id="KW-0285">Flavoprotein</keyword>
<feature type="domain" description="EF-hand" evidence="21">
    <location>
        <begin position="1006"/>
        <end position="1041"/>
    </location>
</feature>
<dbReference type="Proteomes" id="UP001201812">
    <property type="component" value="Unassembled WGS sequence"/>
</dbReference>
<evidence type="ECO:0000256" key="10">
    <source>
        <dbReference type="ARBA" id="ARBA00022857"/>
    </source>
</evidence>
<feature type="transmembrane region" description="Helical" evidence="20">
    <location>
        <begin position="1278"/>
        <end position="1302"/>
    </location>
</feature>
<dbReference type="SUPFAM" id="SSF52343">
    <property type="entry name" value="Ferredoxin reductase-like, C-terminal NADP-linked domain"/>
    <property type="match status" value="1"/>
</dbReference>
<dbReference type="GO" id="GO:0042335">
    <property type="term" value="P:cuticle development"/>
    <property type="evidence" value="ECO:0007669"/>
    <property type="project" value="UniProtKB-ARBA"/>
</dbReference>
<reference evidence="23" key="1">
    <citation type="submission" date="2022-01" db="EMBL/GenBank/DDBJ databases">
        <title>Genome Sequence Resource for Two Populations of Ditylenchus destructor, the Migratory Endoparasitic Phytonematode.</title>
        <authorList>
            <person name="Zhang H."/>
            <person name="Lin R."/>
            <person name="Xie B."/>
        </authorList>
    </citation>
    <scope>NUCLEOTIDE SEQUENCE</scope>
    <source>
        <strain evidence="23">BazhouSP</strain>
    </source>
</reference>
<keyword evidence="15" id="KW-0376">Hydrogen peroxide</keyword>
<dbReference type="SFLD" id="SFLDG01169">
    <property type="entry name" value="NADPH_oxidase_subgroup_(NOX)"/>
    <property type="match status" value="1"/>
</dbReference>
<name>A0AAD4N6Q3_9BILA</name>
<evidence type="ECO:0000256" key="16">
    <source>
        <dbReference type="ARBA" id="ARBA00047455"/>
    </source>
</evidence>
<feature type="transmembrane region" description="Helical" evidence="20">
    <location>
        <begin position="1213"/>
        <end position="1239"/>
    </location>
</feature>
<organism evidence="23 24">
    <name type="scientific">Ditylenchus destructor</name>
    <dbReference type="NCBI Taxonomy" id="166010"/>
    <lineage>
        <taxon>Eukaryota</taxon>
        <taxon>Metazoa</taxon>
        <taxon>Ecdysozoa</taxon>
        <taxon>Nematoda</taxon>
        <taxon>Chromadorea</taxon>
        <taxon>Rhabditida</taxon>
        <taxon>Tylenchina</taxon>
        <taxon>Tylenchomorpha</taxon>
        <taxon>Sphaerularioidea</taxon>
        <taxon>Anguinidae</taxon>
        <taxon>Anguininae</taxon>
        <taxon>Ditylenchus</taxon>
    </lineage>
</organism>
<dbReference type="InterPro" id="IPR017938">
    <property type="entry name" value="Riboflavin_synthase-like_b-brl"/>
</dbReference>
<comment type="subcellular location">
    <subcellularLocation>
        <location evidence="1">Membrane</location>
        <topology evidence="1">Multi-pass membrane protein</topology>
    </subcellularLocation>
</comment>
<dbReference type="InterPro" id="IPR002048">
    <property type="entry name" value="EF_hand_dom"/>
</dbReference>
<dbReference type="InterPro" id="IPR013121">
    <property type="entry name" value="Fe_red_NAD-bd_6"/>
</dbReference>
<dbReference type="SMART" id="SM00054">
    <property type="entry name" value="EFh"/>
    <property type="match status" value="1"/>
</dbReference>
<dbReference type="FunFam" id="3.40.50.80:FF:000020">
    <property type="entry name" value="Dual oxidase 1"/>
    <property type="match status" value="1"/>
</dbReference>
<dbReference type="FunFam" id="1.10.640.10:FF:000004">
    <property type="entry name" value="Dual oxidase 2"/>
    <property type="match status" value="1"/>
</dbReference>
<dbReference type="InterPro" id="IPR018247">
    <property type="entry name" value="EF_Hand_1_Ca_BS"/>
</dbReference>
<dbReference type="InterPro" id="IPR019791">
    <property type="entry name" value="Haem_peroxidase_animal"/>
</dbReference>
<dbReference type="GO" id="GO:0009886">
    <property type="term" value="P:post-embryonic animal morphogenesis"/>
    <property type="evidence" value="ECO:0007669"/>
    <property type="project" value="UniProtKB-ARBA"/>
</dbReference>
<dbReference type="CDD" id="cd00051">
    <property type="entry name" value="EFh"/>
    <property type="match status" value="1"/>
</dbReference>
<dbReference type="Gene3D" id="2.40.30.10">
    <property type="entry name" value="Translation factors"/>
    <property type="match status" value="1"/>
</dbReference>
<dbReference type="InterPro" id="IPR011992">
    <property type="entry name" value="EF-hand-dom_pair"/>
</dbReference>
<evidence type="ECO:0000259" key="21">
    <source>
        <dbReference type="PROSITE" id="PS50222"/>
    </source>
</evidence>
<dbReference type="CDD" id="cd06186">
    <property type="entry name" value="NOX_Duox_like_FAD_NADP"/>
    <property type="match status" value="1"/>
</dbReference>
<dbReference type="PRINTS" id="PR00457">
    <property type="entry name" value="ANPEROXIDASE"/>
</dbReference>
<keyword evidence="24" id="KW-1185">Reference proteome</keyword>
<dbReference type="InterPro" id="IPR037120">
    <property type="entry name" value="Haem_peroxidase_sf_animal"/>
</dbReference>
<evidence type="ECO:0000256" key="9">
    <source>
        <dbReference type="ARBA" id="ARBA00022837"/>
    </source>
</evidence>
<keyword evidence="13 20" id="KW-0472">Membrane</keyword>
<evidence type="ECO:0000256" key="7">
    <source>
        <dbReference type="ARBA" id="ARBA00022737"/>
    </source>
</evidence>
<evidence type="ECO:0000256" key="13">
    <source>
        <dbReference type="ARBA" id="ARBA00023136"/>
    </source>
</evidence>
<keyword evidence="9" id="KW-0106">Calcium</keyword>
<protein>
    <recommendedName>
        <fullName evidence="3">NAD(P)H oxidase (H2O2-forming)</fullName>
        <ecNumber evidence="3">1.6.3.1</ecNumber>
    </recommendedName>
</protein>
<dbReference type="PROSITE" id="PS50292">
    <property type="entry name" value="PEROXIDASE_3"/>
    <property type="match status" value="1"/>
</dbReference>
<evidence type="ECO:0000256" key="15">
    <source>
        <dbReference type="ARBA" id="ARBA00023324"/>
    </source>
</evidence>
<feature type="domain" description="FAD-binding FR-type" evidence="22">
    <location>
        <begin position="1364"/>
        <end position="1471"/>
    </location>
</feature>
<evidence type="ECO:0000259" key="22">
    <source>
        <dbReference type="PROSITE" id="PS51384"/>
    </source>
</evidence>
<evidence type="ECO:0000256" key="5">
    <source>
        <dbReference type="ARBA" id="ARBA00022630"/>
    </source>
</evidence>
<dbReference type="Pfam" id="PF08030">
    <property type="entry name" value="NAD_binding_6"/>
    <property type="match status" value="1"/>
</dbReference>
<dbReference type="EC" id="1.6.3.1" evidence="3"/>
<evidence type="ECO:0000256" key="20">
    <source>
        <dbReference type="SAM" id="Phobius"/>
    </source>
</evidence>
<evidence type="ECO:0000256" key="2">
    <source>
        <dbReference type="ARBA" id="ARBA00005644"/>
    </source>
</evidence>
<keyword evidence="14" id="KW-0325">Glycoprotein</keyword>
<feature type="transmembrane region" description="Helical" evidence="20">
    <location>
        <begin position="1343"/>
        <end position="1360"/>
    </location>
</feature>
<evidence type="ECO:0000256" key="11">
    <source>
        <dbReference type="ARBA" id="ARBA00022989"/>
    </source>
</evidence>
<evidence type="ECO:0000256" key="17">
    <source>
        <dbReference type="ARBA" id="ARBA00048762"/>
    </source>
</evidence>
<comment type="similarity">
    <text evidence="2">In the N-terminal section; belongs to the peroxidase family.</text>
</comment>
<evidence type="ECO:0000256" key="14">
    <source>
        <dbReference type="ARBA" id="ARBA00023180"/>
    </source>
</evidence>
<dbReference type="Pfam" id="PF08022">
    <property type="entry name" value="FAD_binding_8"/>
    <property type="match status" value="1"/>
</dbReference>
<dbReference type="Pfam" id="PF03098">
    <property type="entry name" value="An_peroxidase"/>
    <property type="match status" value="1"/>
</dbReference>
<dbReference type="SUPFAM" id="SSF48113">
    <property type="entry name" value="Heme-dependent peroxidases"/>
    <property type="match status" value="1"/>
</dbReference>
<dbReference type="GO" id="GO:0042744">
    <property type="term" value="P:hydrogen peroxide catabolic process"/>
    <property type="evidence" value="ECO:0007669"/>
    <property type="project" value="UniProtKB-KW"/>
</dbReference>
<dbReference type="PROSITE" id="PS50222">
    <property type="entry name" value="EF_HAND_2"/>
    <property type="match status" value="1"/>
</dbReference>
<evidence type="ECO:0000313" key="24">
    <source>
        <dbReference type="Proteomes" id="UP001201812"/>
    </source>
</evidence>
<evidence type="ECO:0000256" key="3">
    <source>
        <dbReference type="ARBA" id="ARBA00012698"/>
    </source>
</evidence>
<keyword evidence="6 20" id="KW-0812">Transmembrane</keyword>
<dbReference type="Gene3D" id="1.10.238.10">
    <property type="entry name" value="EF-hand"/>
    <property type="match status" value="1"/>
</dbReference>
<sequence>MVHTGPSAHCPHRHIIDANKQSFNTRTPSNVPSPSQEKDRKPHRSPMWFESCDRMSHRAENPVPSVSEPTSQEANTDAATSIVPNLIYSQRLRNPFKAKYFSLPCNFYLQTQIVKRALHQISSHYSDISRLLSSIFIILCLLPPISGLERVGEYQRYDGWFNNLANPEWGSVGSRLHRDSPSNYQDGVYRLSNNLPSARAISDLVFRGPAGIPSRRNLTTMLAFFSQVVAYEIMQSTQISCPLEMHKIPVPRCDPVFDQQCEGKTEIPFTRAKYDKSTGHGLNSPREQVNDRTSWIDASFLYSTQEPWVAALRSFENGTLLEGPMPGYPPFNNPHIPLINPPPPQIHRLMNPERLFILGDPRINENPGLLSFGLILYRWHNINAKNLKQEYPEWTDEELFQGARRIVISTLQNIILYEFLPALLGIPKNQIPSYEGYKPHVPPGISHSFATTAFRFPHSLVPPGLLLRKNTGRCEFREEVGGYPALRLCQNWWNAQDIVQEYSVDEIVLGMASQIAEDEDNIVVEDLRDFIFGPMHFTRLDVVSISIMRGRDNGIPTYNQMRKSFNLPPRTWETINPEMYRLNASMFHQLADLYGSNIDRLDAYVGGMLETNGTGPGELFTKIIFDQFLRLRNSDRFWFENTQNGFLTDEEISAIRNISLREIIRQTTSIGIEELQKDVFFCLSSSCPCPQPFQVNTTNLEQCVPFMRFDHFTGNEVTYIFTLVGLASIPIICIGIGYLLIQKRKKLGMIFEPGTRSLRKTCIAPQRVHVKESSADTEYSTQIIAKDSKFTLPAIEWLNESFCRSVLVELDAQAAMLRILKRRGKGTLRRLDFSDAHMIRLTVTRKASRSVHGPFVVVSVPKNYDMVLRLQNEAHWLQFRNALGNCLAKHGKYIKEIEAENDVLLEAAETKDKRQEKLDHFFREAYSRAFNQPKLSDSTSEFNSYVSEQVLHMTLTKQEFADALGMRVQDLFVQRMFACMAQSNGNTDSVCFQEFLNVLKRFTQGTLKEKLQLVFEMCDRNGDGQVQKLEFCEFVKSLNVAAGVRIDQNIQNDVIESVLHRAGIDPDRIILTYKDFEAIFSQMDDVRRPMGVHLRGANLKVNLEETQSLNSFAVTSASSVYFPTNSLSLLLSYLETYRQHIVILFLFYSANAIVFLERFWHYRYENEHRDLRRVMGVGIAITRGAAAALSFDMALILLTVCRNILTIIRESFLVSYLPLDSAITFHKIVGVTIGVFAAIHTIGHCVNFYHVATQSQEGLACLFQEAVFGSNFLPSISYWFFGTITGITGILLVAVMSIIYVFSAPAVMKRAYHAFRITHLLNVLLYALTILHGLPKLLDSPKFWYIVLGPAIIFIFDRIIGMRKNYKQLRIVDAGILPSDIIYIQFKRPHSFKFRSGQWVRVSCPAFSCTFNEHHAFSLASAPQAPTLELYIKAIGPWTWKLRNEIIESQSNGLPYPVVNLNGPFGDGNQEWHNYEVVVMVGGGIGVTPYASTLMDLVLEKASGNHSGIKCKKVYFLWICPTHKNFEWFVDVLKDVETLDTEGILEIHIFVTQFFHKFDLRTTVLYICEKHFRGDNRGLSMFTGLRAVNHFGRPNFDLFLKFLQSRHQQVNEIGVFSCGPASVNKQIRRACTEANRFRDAPSFVHRFETF</sequence>
<feature type="region of interest" description="Disordered" evidence="19">
    <location>
        <begin position="1"/>
        <end position="47"/>
    </location>
</feature>
<dbReference type="Gene3D" id="1.10.640.10">
    <property type="entry name" value="Haem peroxidase domain superfamily, animal type"/>
    <property type="match status" value="1"/>
</dbReference>
<dbReference type="PROSITE" id="PS00018">
    <property type="entry name" value="EF_HAND_1"/>
    <property type="match status" value="1"/>
</dbReference>
<comment type="catalytic activity">
    <reaction evidence="17">
        <text>NADPH + O2 + H(+) = H2O2 + NADP(+)</text>
        <dbReference type="Rhea" id="RHEA:11260"/>
        <dbReference type="ChEBI" id="CHEBI:15378"/>
        <dbReference type="ChEBI" id="CHEBI:15379"/>
        <dbReference type="ChEBI" id="CHEBI:16240"/>
        <dbReference type="ChEBI" id="CHEBI:57783"/>
        <dbReference type="ChEBI" id="CHEBI:58349"/>
        <dbReference type="EC" id="1.6.3.1"/>
    </reaction>
</comment>
<dbReference type="GO" id="GO:0016174">
    <property type="term" value="F:NAD(P)H oxidase H2O2-forming activity"/>
    <property type="evidence" value="ECO:0007669"/>
    <property type="project" value="UniProtKB-EC"/>
</dbReference>
<dbReference type="InterPro" id="IPR039261">
    <property type="entry name" value="FNR_nucleotide-bd"/>
</dbReference>
<dbReference type="Gene3D" id="3.40.50.80">
    <property type="entry name" value="Nucleotide-binding domain of ferredoxin-NADP reductase (FNR) module"/>
    <property type="match status" value="1"/>
</dbReference>
<dbReference type="PROSITE" id="PS51384">
    <property type="entry name" value="FAD_FR"/>
    <property type="match status" value="1"/>
</dbReference>
<dbReference type="SUPFAM" id="SSF47473">
    <property type="entry name" value="EF-hand"/>
    <property type="match status" value="1"/>
</dbReference>